<keyword evidence="1" id="KW-1003">Cell membrane</keyword>
<organism evidence="2 3">
    <name type="scientific">Schleiferilactobacillus harbinensis</name>
    <dbReference type="NCBI Taxonomy" id="304207"/>
    <lineage>
        <taxon>Bacteria</taxon>
        <taxon>Bacillati</taxon>
        <taxon>Bacillota</taxon>
        <taxon>Bacilli</taxon>
        <taxon>Lactobacillales</taxon>
        <taxon>Lactobacillaceae</taxon>
        <taxon>Schleiferilactobacillus</taxon>
    </lineage>
</organism>
<dbReference type="GO" id="GO:0051301">
    <property type="term" value="P:cell division"/>
    <property type="evidence" value="ECO:0007669"/>
    <property type="project" value="UniProtKB-KW"/>
</dbReference>
<dbReference type="Gene3D" id="3.40.50.2000">
    <property type="entry name" value="Glycogen Phosphorylase B"/>
    <property type="match status" value="2"/>
</dbReference>
<dbReference type="GO" id="GO:0005886">
    <property type="term" value="C:plasma membrane"/>
    <property type="evidence" value="ECO:0007669"/>
    <property type="project" value="UniProtKB-SubCell"/>
</dbReference>
<dbReference type="GO" id="GO:0009252">
    <property type="term" value="P:peptidoglycan biosynthetic process"/>
    <property type="evidence" value="ECO:0007669"/>
    <property type="project" value="UniProtKB-UniRule"/>
</dbReference>
<feature type="binding site" evidence="1">
    <location>
        <position position="197"/>
    </location>
    <ligand>
        <name>UDP-N-acetyl-alpha-D-glucosamine</name>
        <dbReference type="ChEBI" id="CHEBI:57705"/>
    </ligand>
</feature>
<dbReference type="HAMAP" id="MF_00033">
    <property type="entry name" value="MurG"/>
    <property type="match status" value="1"/>
</dbReference>
<evidence type="ECO:0000313" key="3">
    <source>
        <dbReference type="Proteomes" id="UP000326779"/>
    </source>
</evidence>
<feature type="binding site" evidence="1">
    <location>
        <position position="124"/>
    </location>
    <ligand>
        <name>UDP-N-acetyl-alpha-D-glucosamine</name>
        <dbReference type="ChEBI" id="CHEBI:57705"/>
    </ligand>
</feature>
<gene>
    <name evidence="1 2" type="primary">murG</name>
    <name evidence="2" type="ORF">D1010_07945</name>
</gene>
<dbReference type="AlphaFoldDB" id="A0A5P2TS00"/>
<dbReference type="RefSeq" id="WP_027827321.1">
    <property type="nucleotide sequence ID" value="NZ_CP041364.1"/>
</dbReference>
<dbReference type="Pfam" id="PF04101">
    <property type="entry name" value="Glyco_tran_28_C"/>
    <property type="match status" value="1"/>
</dbReference>
<comment type="function">
    <text evidence="1">Cell wall formation. Catalyzes the transfer of a GlcNAc subunit on undecaprenyl-pyrophosphoryl-MurNAc-pentapeptide (lipid intermediate I) to form undecaprenyl-pyrophosphoryl-MurNAc-(pentapeptide)GlcNAc (lipid intermediate II).</text>
</comment>
<dbReference type="NCBIfam" id="TIGR01133">
    <property type="entry name" value="murG"/>
    <property type="match status" value="1"/>
</dbReference>
<keyword evidence="1 2" id="KW-0808">Transferase</keyword>
<reference evidence="2 3" key="1">
    <citation type="submission" date="2019-10" db="EMBL/GenBank/DDBJ databases">
        <title>The completed genome of Lactobacillus harbinensis M1.</title>
        <authorList>
            <person name="Zheng Y."/>
        </authorList>
    </citation>
    <scope>NUCLEOTIDE SEQUENCE [LARGE SCALE GENOMIC DNA]</scope>
    <source>
        <strain evidence="2 3">M1</strain>
    </source>
</reference>
<accession>A0A5P2TS00</accession>
<feature type="binding site" evidence="1">
    <location>
        <position position="297"/>
    </location>
    <ligand>
        <name>UDP-N-acetyl-alpha-D-glucosamine</name>
        <dbReference type="ChEBI" id="CHEBI:57705"/>
    </ligand>
</feature>
<protein>
    <recommendedName>
        <fullName evidence="1">UDP-N-acetylglucosamine--N-acetylmuramyl-(pentapeptide) pyrophosphoryl-undecaprenol N-acetylglucosamine transferase</fullName>
        <ecNumber evidence="1">2.4.1.227</ecNumber>
    </recommendedName>
    <alternativeName>
        <fullName evidence="1">Undecaprenyl-PP-MurNAc-pentapeptide-UDPGlcNAc GlcNAc transferase</fullName>
    </alternativeName>
</protein>
<dbReference type="PANTHER" id="PTHR21015">
    <property type="entry name" value="UDP-N-ACETYLGLUCOSAMINE--N-ACETYLMURAMYL-(PENTAPEPTIDE) PYROPHOSPHORYL-UNDECAPRENOL N-ACETYLGLUCOSAMINE TRANSFERASE 1"/>
    <property type="match status" value="1"/>
</dbReference>
<name>A0A5P2TS00_9LACO</name>
<dbReference type="InterPro" id="IPR006009">
    <property type="entry name" value="GlcNAc_MurG"/>
</dbReference>
<comment type="caution">
    <text evidence="1">Lacks conserved residue(s) required for the propagation of feature annotation.</text>
</comment>
<keyword evidence="1" id="KW-0131">Cell cycle</keyword>
<keyword evidence="1" id="KW-0472">Membrane</keyword>
<dbReference type="InterPro" id="IPR004276">
    <property type="entry name" value="GlycoTrans_28_N"/>
</dbReference>
<evidence type="ECO:0000313" key="2">
    <source>
        <dbReference type="EMBL" id="QFR23336.1"/>
    </source>
</evidence>
<dbReference type="GO" id="GO:0008360">
    <property type="term" value="P:regulation of cell shape"/>
    <property type="evidence" value="ECO:0007669"/>
    <property type="project" value="UniProtKB-KW"/>
</dbReference>
<dbReference type="UniPathway" id="UPA00219"/>
<comment type="similarity">
    <text evidence="1">Belongs to the glycosyltransferase 28 family. MurG subfamily.</text>
</comment>
<dbReference type="GO" id="GO:0071555">
    <property type="term" value="P:cell wall organization"/>
    <property type="evidence" value="ECO:0007669"/>
    <property type="project" value="UniProtKB-KW"/>
</dbReference>
<dbReference type="Proteomes" id="UP000326779">
    <property type="component" value="Chromosome"/>
</dbReference>
<comment type="subcellular location">
    <subcellularLocation>
        <location evidence="1">Cell membrane</location>
        <topology evidence="1">Peripheral membrane protein</topology>
        <orientation evidence="1">Cytoplasmic side</orientation>
    </subcellularLocation>
</comment>
<keyword evidence="1" id="KW-0133">Cell shape</keyword>
<proteinExistence type="inferred from homology"/>
<keyword evidence="1" id="KW-0132">Cell division</keyword>
<dbReference type="EMBL" id="CP045143">
    <property type="protein sequence ID" value="QFR23336.1"/>
    <property type="molecule type" value="Genomic_DNA"/>
</dbReference>
<keyword evidence="1" id="KW-0573">Peptidoglycan synthesis</keyword>
<comment type="catalytic activity">
    <reaction evidence="1">
        <text>Mur2Ac(oyl-L-Ala-gamma-D-Glu-L-Lys-D-Ala-D-Ala)-di-trans,octa-cis-undecaprenyl diphosphate + UDP-N-acetyl-alpha-D-glucosamine = beta-D-GlcNAc-(1-&gt;4)-Mur2Ac(oyl-L-Ala-gamma-D-Glu-L-Lys-D-Ala-D-Ala)-di-trans,octa-cis-undecaprenyl diphosphate + UDP + H(+)</text>
        <dbReference type="Rhea" id="RHEA:23192"/>
        <dbReference type="ChEBI" id="CHEBI:15378"/>
        <dbReference type="ChEBI" id="CHEBI:57705"/>
        <dbReference type="ChEBI" id="CHEBI:58223"/>
        <dbReference type="ChEBI" id="CHEBI:60032"/>
        <dbReference type="ChEBI" id="CHEBI:60033"/>
        <dbReference type="EC" id="2.4.1.227"/>
    </reaction>
</comment>
<dbReference type="KEGG" id="lhb:D1010_07945"/>
<dbReference type="GeneID" id="78508926"/>
<dbReference type="EC" id="2.4.1.227" evidence="1"/>
<dbReference type="GO" id="GO:0050511">
    <property type="term" value="F:undecaprenyldiphospho-muramoylpentapeptide beta-N-acetylglucosaminyltransferase activity"/>
    <property type="evidence" value="ECO:0007669"/>
    <property type="project" value="UniProtKB-UniRule"/>
</dbReference>
<keyword evidence="1 2" id="KW-0328">Glycosyltransferase</keyword>
<dbReference type="InterPro" id="IPR007235">
    <property type="entry name" value="Glyco_trans_28_C"/>
</dbReference>
<comment type="pathway">
    <text evidence="1">Cell wall biogenesis; peptidoglycan biosynthesis.</text>
</comment>
<sequence length="365" mass="39109">MRVMISGGGTGGHIYPALALIKRLQERQLLDAVMYVGTPKGLESRIVPAAGIPFETIELQGFRRRLTWDNVHTVTLFIQAVRRAKQMVRDFKPDIVIGTGGYVSSAIVYAAARAHVPTMIHEQNSIAGVTNKFLAHYVDKILIAFPDAAGQFKHQQQKIALVGNPRAQEVAGLQPNDRLSEFALSPDRSTVLVFGGSRGAAPINNAVIEAVPDFAGQSYQVLFVTGNAHYEAVTAKLAAIKVPGNVKVVPYIDNMPAILPDITLLVGRAGATSIAEITALGIPSILVPSPYVTHNHQTKNAQSMASTGAAVLLPESDLTGKSLLNAITVIMGDDDRQKKMHTATLALGHPQASDDIIAIMQDLIH</sequence>
<dbReference type="PANTHER" id="PTHR21015:SF22">
    <property type="entry name" value="GLYCOSYLTRANSFERASE"/>
    <property type="match status" value="1"/>
</dbReference>
<feature type="binding site" evidence="1">
    <location>
        <begin position="10"/>
        <end position="12"/>
    </location>
    <ligand>
        <name>UDP-N-acetyl-alpha-D-glucosamine</name>
        <dbReference type="ChEBI" id="CHEBI:57705"/>
    </ligand>
</feature>
<keyword evidence="1" id="KW-0961">Cell wall biogenesis/degradation</keyword>
<dbReference type="GO" id="GO:0005975">
    <property type="term" value="P:carbohydrate metabolic process"/>
    <property type="evidence" value="ECO:0007669"/>
    <property type="project" value="InterPro"/>
</dbReference>
<dbReference type="CDD" id="cd03785">
    <property type="entry name" value="GT28_MurG"/>
    <property type="match status" value="1"/>
</dbReference>
<feature type="binding site" evidence="1">
    <location>
        <position position="252"/>
    </location>
    <ligand>
        <name>UDP-N-acetyl-alpha-D-glucosamine</name>
        <dbReference type="ChEBI" id="CHEBI:57705"/>
    </ligand>
</feature>
<dbReference type="SUPFAM" id="SSF53756">
    <property type="entry name" value="UDP-Glycosyltransferase/glycogen phosphorylase"/>
    <property type="match status" value="1"/>
</dbReference>
<evidence type="ECO:0000256" key="1">
    <source>
        <dbReference type="HAMAP-Rule" id="MF_00033"/>
    </source>
</evidence>
<dbReference type="Pfam" id="PF03033">
    <property type="entry name" value="Glyco_transf_28"/>
    <property type="match status" value="1"/>
</dbReference>